<accession>A0A8S5NNL7</accession>
<reference evidence="1" key="1">
    <citation type="journal article" date="2021" name="Proc. Natl. Acad. Sci. U.S.A.">
        <title>A Catalog of Tens of Thousands of Viruses from Human Metagenomes Reveals Hidden Associations with Chronic Diseases.</title>
        <authorList>
            <person name="Tisza M.J."/>
            <person name="Buck C.B."/>
        </authorList>
    </citation>
    <scope>NUCLEOTIDE SEQUENCE</scope>
    <source>
        <strain evidence="1">Ct1is2</strain>
    </source>
</reference>
<sequence>MGEMAEYWKDAKPYLKERRKQHVKRMGDSAIKNIKSLGFEFTHYPNNHQFAINTPKGMIDYWGTTGTWIDRKSKRRGRGLHSLRKFVSGR</sequence>
<name>A0A8S5NNL7_9CAUD</name>
<dbReference type="EMBL" id="BK015204">
    <property type="protein sequence ID" value="DAD95866.1"/>
    <property type="molecule type" value="Genomic_DNA"/>
</dbReference>
<organism evidence="1">
    <name type="scientific">Siphoviridae sp. ct1is2</name>
    <dbReference type="NCBI Taxonomy" id="2826273"/>
    <lineage>
        <taxon>Viruses</taxon>
        <taxon>Duplodnaviria</taxon>
        <taxon>Heunggongvirae</taxon>
        <taxon>Uroviricota</taxon>
        <taxon>Caudoviricetes</taxon>
    </lineage>
</organism>
<protein>
    <submittedName>
        <fullName evidence="1">Uncharacterized protein</fullName>
    </submittedName>
</protein>
<evidence type="ECO:0000313" key="1">
    <source>
        <dbReference type="EMBL" id="DAD95866.1"/>
    </source>
</evidence>
<proteinExistence type="predicted"/>